<keyword evidence="1" id="KW-0472">Membrane</keyword>
<name>A0A166CAQ8_9EURY</name>
<dbReference type="STRING" id="49547.MBCUR_05330"/>
<protein>
    <submittedName>
        <fullName evidence="2">Uncharacterized protein</fullName>
    </submittedName>
</protein>
<evidence type="ECO:0000313" key="2">
    <source>
        <dbReference type="EMBL" id="KZX14309.1"/>
    </source>
</evidence>
<evidence type="ECO:0000313" key="3">
    <source>
        <dbReference type="Proteomes" id="UP000077245"/>
    </source>
</evidence>
<dbReference type="EMBL" id="LWMV01000105">
    <property type="protein sequence ID" value="KZX14309.1"/>
    <property type="molecule type" value="Genomic_DNA"/>
</dbReference>
<keyword evidence="3" id="KW-1185">Reference proteome</keyword>
<proteinExistence type="predicted"/>
<feature type="transmembrane region" description="Helical" evidence="1">
    <location>
        <begin position="12"/>
        <end position="29"/>
    </location>
</feature>
<organism evidence="2 3">
    <name type="scientific">Methanobrevibacter curvatus</name>
    <dbReference type="NCBI Taxonomy" id="49547"/>
    <lineage>
        <taxon>Archaea</taxon>
        <taxon>Methanobacteriati</taxon>
        <taxon>Methanobacteriota</taxon>
        <taxon>Methanomada group</taxon>
        <taxon>Methanobacteria</taxon>
        <taxon>Methanobacteriales</taxon>
        <taxon>Methanobacteriaceae</taxon>
        <taxon>Methanobrevibacter</taxon>
    </lineage>
</organism>
<dbReference type="Proteomes" id="UP000077245">
    <property type="component" value="Unassembled WGS sequence"/>
</dbReference>
<dbReference type="AlphaFoldDB" id="A0A166CAQ8"/>
<reference evidence="2 3" key="1">
    <citation type="submission" date="2016-04" db="EMBL/GenBank/DDBJ databases">
        <title>Genome sequence of Methanobrevibacter curvatus DSM 11111.</title>
        <authorList>
            <person name="Poehlein A."/>
            <person name="Seedorf H."/>
            <person name="Daniel R."/>
        </authorList>
    </citation>
    <scope>NUCLEOTIDE SEQUENCE [LARGE SCALE GENOMIC DNA]</scope>
    <source>
        <strain evidence="2 3">DSM 11111</strain>
    </source>
</reference>
<keyword evidence="1" id="KW-0812">Transmembrane</keyword>
<keyword evidence="1" id="KW-1133">Transmembrane helix</keyword>
<feature type="transmembrane region" description="Helical" evidence="1">
    <location>
        <begin position="35"/>
        <end position="52"/>
    </location>
</feature>
<sequence>MINKENIQKNMVSVIGFLIIVLPGIQAVLTDNGGALTYSSIGAVILVIFKALQVKTVDSNIKSYETDESDEILEVLE</sequence>
<evidence type="ECO:0000256" key="1">
    <source>
        <dbReference type="SAM" id="Phobius"/>
    </source>
</evidence>
<gene>
    <name evidence="2" type="ORF">MBCUR_05330</name>
</gene>
<accession>A0A166CAQ8</accession>
<dbReference type="PATRIC" id="fig|49547.3.peg.558"/>
<comment type="caution">
    <text evidence="2">The sequence shown here is derived from an EMBL/GenBank/DDBJ whole genome shotgun (WGS) entry which is preliminary data.</text>
</comment>